<dbReference type="GO" id="GO:0047981">
    <property type="term" value="F:L-histidine N-acetyltransferase activity"/>
    <property type="evidence" value="ECO:0007669"/>
    <property type="project" value="UniProtKB-EC"/>
</dbReference>
<proteinExistence type="predicted"/>
<name>A0A6J8APG9_MYTCO</name>
<sequence>MVGLSETIILRLSRVGFTLKTTVDDGKSVISRAGRVSKEYTGKGIAGIMLKWVDKGGPLYRPEVLCHKTTRHRTLSPLLQLINKGTYNKTLEQHIVIRNENPSLKADSIDEKVLSEILASTDHKQYLFPGDEIVVDFVPYRAIKSNTPLIMMSEYILIRGTSSKGTSLTFLDSAVEEFGFKRTGSYGTGLIGFTLITTVDDGRSVVTRAVRVSKEYAGKGNARIMLQWLDKEGPLHRPEVVKKINIDSTLITLKLFILSGIKVVLVYVYGIESNTVHTTKQQKSTFEFILQFLRHPIPVNVITMDNNIRCKRVTKEDYEKVMAVFPPSEIYYGSDYLSDNFHMLIDMPNNEMYAAVIGDTFVGFTLMTTVDDGKSVVTRAGRVSKEYAGKGIAGIMLKWMDKGGPLYRPEVLWHKTTGSRTHSPLLQLINKGTYNKTLEQDFRFYDTHNGTLQTKYNVIKNKSPSLKAEYIDVNLFGQVLASTDHKQYLFPEDEIVVENIPYRAIKSNAPLIISKRTTVVVSDLNCPKRALLSVSNFHQAPIGMFFNFNVYGCLSENIKEHLIFHFAKFLCRPMSQYILLRGISSKGTSWTFLDSAVEELGFKRTEFYGTGLVSVRRRILSKL</sequence>
<gene>
    <name evidence="2" type="ORF">MCOR_9751</name>
</gene>
<reference evidence="2 3" key="1">
    <citation type="submission" date="2020-06" db="EMBL/GenBank/DDBJ databases">
        <authorList>
            <person name="Li R."/>
            <person name="Bekaert M."/>
        </authorList>
    </citation>
    <scope>NUCLEOTIDE SEQUENCE [LARGE SCALE GENOMIC DNA]</scope>
    <source>
        <strain evidence="3">wild</strain>
    </source>
</reference>
<evidence type="ECO:0000313" key="3">
    <source>
        <dbReference type="Proteomes" id="UP000507470"/>
    </source>
</evidence>
<dbReference type="EC" id="2.3.1.33" evidence="2"/>
<evidence type="ECO:0000313" key="2">
    <source>
        <dbReference type="EMBL" id="CAC5371211.1"/>
    </source>
</evidence>
<dbReference type="EMBL" id="CACVKT020001750">
    <property type="protein sequence ID" value="CAC5371211.1"/>
    <property type="molecule type" value="Genomic_DNA"/>
</dbReference>
<dbReference type="InterPro" id="IPR056483">
    <property type="entry name" value="Hisat_C"/>
</dbReference>
<keyword evidence="2" id="KW-0808">Transferase</keyword>
<dbReference type="Pfam" id="PF24066">
    <property type="entry name" value="Hisat_C"/>
    <property type="match status" value="1"/>
</dbReference>
<feature type="domain" description="Histidine N-acetyltransferase C-terminal" evidence="1">
    <location>
        <begin position="474"/>
        <end position="570"/>
    </location>
</feature>
<accession>A0A6J8APG9</accession>
<dbReference type="PANTHER" id="PTHR47403">
    <property type="entry name" value="LOC100145250 PROTEIN"/>
    <property type="match status" value="1"/>
</dbReference>
<evidence type="ECO:0000259" key="1">
    <source>
        <dbReference type="Pfam" id="PF24066"/>
    </source>
</evidence>
<dbReference type="Gene3D" id="3.40.630.30">
    <property type="match status" value="1"/>
</dbReference>
<dbReference type="AlphaFoldDB" id="A0A6J8APG9"/>
<dbReference type="InterPro" id="IPR016181">
    <property type="entry name" value="Acyl_CoA_acyltransferase"/>
</dbReference>
<dbReference type="SUPFAM" id="SSF55729">
    <property type="entry name" value="Acyl-CoA N-acyltransferases (Nat)"/>
    <property type="match status" value="1"/>
</dbReference>
<protein>
    <submittedName>
        <fullName evidence="2">HISAT</fullName>
        <ecNumber evidence="2">2.3.1.33</ecNumber>
    </submittedName>
</protein>
<keyword evidence="2" id="KW-0012">Acyltransferase</keyword>
<organism evidence="2 3">
    <name type="scientific">Mytilus coruscus</name>
    <name type="common">Sea mussel</name>
    <dbReference type="NCBI Taxonomy" id="42192"/>
    <lineage>
        <taxon>Eukaryota</taxon>
        <taxon>Metazoa</taxon>
        <taxon>Spiralia</taxon>
        <taxon>Lophotrochozoa</taxon>
        <taxon>Mollusca</taxon>
        <taxon>Bivalvia</taxon>
        <taxon>Autobranchia</taxon>
        <taxon>Pteriomorphia</taxon>
        <taxon>Mytilida</taxon>
        <taxon>Mytiloidea</taxon>
        <taxon>Mytilidae</taxon>
        <taxon>Mytilinae</taxon>
        <taxon>Mytilus</taxon>
    </lineage>
</organism>
<dbReference type="PANTHER" id="PTHR47403:SF6">
    <property type="entry name" value="N-ACETYLTRANSFERASE DOMAIN-CONTAINING PROTEIN"/>
    <property type="match status" value="1"/>
</dbReference>
<dbReference type="Proteomes" id="UP000507470">
    <property type="component" value="Unassembled WGS sequence"/>
</dbReference>
<dbReference type="OrthoDB" id="6105923at2759"/>
<keyword evidence="3" id="KW-1185">Reference proteome</keyword>